<dbReference type="PANTHER" id="PTHR22715:SF0">
    <property type="entry name" value="TRANSFORMING GROWTH FACTOR BETA REGULATOR 1"/>
    <property type="match status" value="1"/>
</dbReference>
<gene>
    <name evidence="4" type="ORF">BB560_005845</name>
</gene>
<dbReference type="PROSITE" id="PS51542">
    <property type="entry name" value="FYRN"/>
    <property type="match status" value="1"/>
</dbReference>
<dbReference type="InterPro" id="IPR003889">
    <property type="entry name" value="FYrich_C"/>
</dbReference>
<reference evidence="4 5" key="1">
    <citation type="journal article" date="2018" name="MBio">
        <title>Comparative Genomics Reveals the Core Gene Toolbox for the Fungus-Insect Symbiosis.</title>
        <authorList>
            <person name="Wang Y."/>
            <person name="Stata M."/>
            <person name="Wang W."/>
            <person name="Stajich J.E."/>
            <person name="White M.M."/>
            <person name="Moncalvo J.M."/>
        </authorList>
    </citation>
    <scope>NUCLEOTIDE SEQUENCE [LARGE SCALE GENOMIC DNA]</scope>
    <source>
        <strain evidence="4 5">SC-DP-2</strain>
    </source>
</reference>
<feature type="compositionally biased region" description="Polar residues" evidence="3">
    <location>
        <begin position="1"/>
        <end position="18"/>
    </location>
</feature>
<accession>A0A2T9YTZ7</accession>
<keyword evidence="5" id="KW-1185">Reference proteome</keyword>
<dbReference type="PANTHER" id="PTHR22715">
    <property type="entry name" value="TRANSFORMING GROWTH FACTOR BETA REGULATED GENE 1"/>
    <property type="match status" value="1"/>
</dbReference>
<evidence type="ECO:0000256" key="3">
    <source>
        <dbReference type="SAM" id="MobiDB-lite"/>
    </source>
</evidence>
<comment type="subcellular location">
    <subcellularLocation>
        <location evidence="1">Nucleus</location>
    </subcellularLocation>
</comment>
<evidence type="ECO:0000256" key="1">
    <source>
        <dbReference type="ARBA" id="ARBA00004123"/>
    </source>
</evidence>
<dbReference type="GO" id="GO:0005634">
    <property type="term" value="C:nucleus"/>
    <property type="evidence" value="ECO:0007669"/>
    <property type="project" value="UniProtKB-SubCell"/>
</dbReference>
<evidence type="ECO:0008006" key="6">
    <source>
        <dbReference type="Google" id="ProtNLM"/>
    </source>
</evidence>
<dbReference type="InterPro" id="IPR040092">
    <property type="entry name" value="TBRG1"/>
</dbReference>
<dbReference type="GO" id="GO:0051726">
    <property type="term" value="P:regulation of cell cycle"/>
    <property type="evidence" value="ECO:0007669"/>
    <property type="project" value="TreeGrafter"/>
</dbReference>
<evidence type="ECO:0000313" key="5">
    <source>
        <dbReference type="Proteomes" id="UP000245609"/>
    </source>
</evidence>
<dbReference type="Pfam" id="PF05965">
    <property type="entry name" value="FYRC"/>
    <property type="match status" value="1"/>
</dbReference>
<dbReference type="SMART" id="SM00542">
    <property type="entry name" value="FYRC"/>
    <property type="match status" value="1"/>
</dbReference>
<dbReference type="Gene3D" id="3.30.160.360">
    <property type="match status" value="1"/>
</dbReference>
<feature type="compositionally biased region" description="Basic and acidic residues" evidence="3">
    <location>
        <begin position="22"/>
        <end position="33"/>
    </location>
</feature>
<feature type="region of interest" description="Disordered" evidence="3">
    <location>
        <begin position="1"/>
        <end position="41"/>
    </location>
</feature>
<dbReference type="Pfam" id="PF05964">
    <property type="entry name" value="FYRN"/>
    <property type="match status" value="1"/>
</dbReference>
<dbReference type="SMART" id="SM00541">
    <property type="entry name" value="FYRN"/>
    <property type="match status" value="1"/>
</dbReference>
<dbReference type="OrthoDB" id="285793at2759"/>
<dbReference type="Proteomes" id="UP000245609">
    <property type="component" value="Unassembled WGS sequence"/>
</dbReference>
<name>A0A2T9YTZ7_9FUNG</name>
<sequence length="1140" mass="131524">MDSESTLTTQNKDNTNSIILEKNAEPKYDDQSNHRSKAPDPYLGEIKLQSNLPDVPPSNENCTFTDLYVLAETAEMEYKNKIPEEDTCSPTSASVLKDCRLESKNCNTDNDSTHSLCEINNSDLPNSKNNSLDKSVHHSNLNVANSRTSAVSKTLPKQDIRDTRERKKLVLKSAFSHKIHKLQQKRDLNKNEFTKIIYGYNNQTWLKKHNNTKSSITQRNFNPLGKILSTSKFIQKNSVYSKRSYFVDRGSDKNKIQTKGYKNNIRTTRKPKFLSDNLEQASTDDLDTSKTEQTCGLDFPALDSSLSPTRRGDEPSINKIEIKVSTDLNHYRPEGDMKSPPKTKNCGLEYILHKADSNIIPVEPEKYANQYNGIDSIMCENKINLDPSNDRESFNRHEQESVRGYKQNISESLYTKDTFQKVAEYEKYPKFTPREQKISPLTNRLYHENPFPEFQTNWRKERNEIAGFKIEEFPNLEYHVKVKSNNQDPTRPKASQISDVGSKTAVDRIKYRSQSGANRMLHRSNVYPKPQAPYARRNTIHFIKRPDAGPKDINHRMGHYNKNKELEPFRAFYCGSQFNNKTHYMRTNKNGLDNPYSSYKTRSNDKLKGRGHCDALEYKSNEYDRDYPNVIPNSHSPFIDEYPQPQSSESKRTIIEENKSRSFDYSSQFFNNTYNDKGMQDVVPENLQYENRKYRRNTYSAFQARDYKHNAFYGGQHQHIYSTETNNEPNVHRNADPYYNTYFIKQMQQNKYKYDEEYGAEKQIYYPANNSIRGGSGLLSPFRNIENSIEYNKQSIVTEHNNGYELVRKSTSDGFENIYPQKRHFSNNIHARDNSISYSSLGIRVDSQGACNHYKASQNLKLNIGFLVNSTHNSNPNAQNLGVNRQNTFNNFLLGENYHEKPGYALNQTFVSIDSKHKLNTRKKNYSYGTKKTSRTRKKEPELRSRVRTVQPIPKDGNGNYILPVQVGVLTVLSLGQVDHTNPGFHNERYIYPVGYMVQREYYSMLEASKSVIYTCRVTRNHNSPLFIIDCEDMPNDPVTSTSATGAWTTIVKRVNKINNRAHSNSASGPDYFGFSHPTIAKMIQDLPNALKCKNYIVQRFTIMKERHLRGVLKKGRGGKPNPKLLERGKKALAMVSFLV</sequence>
<dbReference type="AlphaFoldDB" id="A0A2T9YTZ7"/>
<organism evidence="4 5">
    <name type="scientific">Smittium megazygosporum</name>
    <dbReference type="NCBI Taxonomy" id="133381"/>
    <lineage>
        <taxon>Eukaryota</taxon>
        <taxon>Fungi</taxon>
        <taxon>Fungi incertae sedis</taxon>
        <taxon>Zoopagomycota</taxon>
        <taxon>Kickxellomycotina</taxon>
        <taxon>Harpellomycetes</taxon>
        <taxon>Harpellales</taxon>
        <taxon>Legeriomycetaceae</taxon>
        <taxon>Smittium</taxon>
    </lineage>
</organism>
<dbReference type="PROSITE" id="PS51543">
    <property type="entry name" value="FYRC"/>
    <property type="match status" value="1"/>
</dbReference>
<keyword evidence="2" id="KW-0539">Nucleus</keyword>
<dbReference type="InterPro" id="IPR003888">
    <property type="entry name" value="FYrich_N"/>
</dbReference>
<dbReference type="STRING" id="133381.A0A2T9YTZ7"/>
<proteinExistence type="predicted"/>
<evidence type="ECO:0000313" key="4">
    <source>
        <dbReference type="EMBL" id="PVU95754.1"/>
    </source>
</evidence>
<evidence type="ECO:0000256" key="2">
    <source>
        <dbReference type="ARBA" id="ARBA00023242"/>
    </source>
</evidence>
<protein>
    <recommendedName>
        <fullName evidence="6">FYR N-terminal domain-containing protein</fullName>
    </recommendedName>
</protein>
<dbReference type="EMBL" id="MBFS01002538">
    <property type="protein sequence ID" value="PVU95754.1"/>
    <property type="molecule type" value="Genomic_DNA"/>
</dbReference>
<comment type="caution">
    <text evidence="4">The sequence shown here is derived from an EMBL/GenBank/DDBJ whole genome shotgun (WGS) entry which is preliminary data.</text>
</comment>